<dbReference type="SUPFAM" id="SSF53955">
    <property type="entry name" value="Lysozyme-like"/>
    <property type="match status" value="1"/>
</dbReference>
<dbReference type="AlphaFoldDB" id="A0A2H4SR74"/>
<dbReference type="VEuPathDB" id="FungiDB:CCM_06807"/>
<protein>
    <submittedName>
        <fullName evidence="3">Lysozyme-like domain</fullName>
    </submittedName>
</protein>
<feature type="chain" id="PRO_5014155074" evidence="2">
    <location>
        <begin position="20"/>
        <end position="350"/>
    </location>
</feature>
<feature type="signal peptide" evidence="2">
    <location>
        <begin position="1"/>
        <end position="19"/>
    </location>
</feature>
<feature type="compositionally biased region" description="Polar residues" evidence="1">
    <location>
        <begin position="129"/>
        <end position="141"/>
    </location>
</feature>
<accession>A0A2H4SR74</accession>
<dbReference type="Gene3D" id="1.10.530.10">
    <property type="match status" value="1"/>
</dbReference>
<dbReference type="InterPro" id="IPR023346">
    <property type="entry name" value="Lysozyme-like_dom_sf"/>
</dbReference>
<evidence type="ECO:0000313" key="3">
    <source>
        <dbReference type="EMBL" id="ATY65605.1"/>
    </source>
</evidence>
<feature type="region of interest" description="Disordered" evidence="1">
    <location>
        <begin position="74"/>
        <end position="141"/>
    </location>
</feature>
<dbReference type="Proteomes" id="UP000323067">
    <property type="component" value="Chromosome iii"/>
</dbReference>
<organism evidence="3 4">
    <name type="scientific">Cordyceps militaris</name>
    <name type="common">Caterpillar fungus</name>
    <name type="synonym">Clavaria militaris</name>
    <dbReference type="NCBI Taxonomy" id="73501"/>
    <lineage>
        <taxon>Eukaryota</taxon>
        <taxon>Fungi</taxon>
        <taxon>Dikarya</taxon>
        <taxon>Ascomycota</taxon>
        <taxon>Pezizomycotina</taxon>
        <taxon>Sordariomycetes</taxon>
        <taxon>Hypocreomycetidae</taxon>
        <taxon>Hypocreales</taxon>
        <taxon>Cordycipitaceae</taxon>
        <taxon>Cordyceps</taxon>
    </lineage>
</organism>
<feature type="compositionally biased region" description="Low complexity" evidence="1">
    <location>
        <begin position="98"/>
        <end position="128"/>
    </location>
</feature>
<evidence type="ECO:0000256" key="1">
    <source>
        <dbReference type="SAM" id="MobiDB-lite"/>
    </source>
</evidence>
<gene>
    <name evidence="3" type="ORF">A9K55_002146</name>
</gene>
<dbReference type="EMBL" id="CP023326">
    <property type="protein sequence ID" value="ATY65605.1"/>
    <property type="molecule type" value="Genomic_DNA"/>
</dbReference>
<evidence type="ECO:0000313" key="4">
    <source>
        <dbReference type="Proteomes" id="UP000323067"/>
    </source>
</evidence>
<proteinExistence type="predicted"/>
<feature type="compositionally biased region" description="Polar residues" evidence="1">
    <location>
        <begin position="80"/>
        <end position="97"/>
    </location>
</feature>
<name>A0A2H4SR74_CORMI</name>
<dbReference type="VEuPathDB" id="FungiDB:A9K55_002146"/>
<sequence>MQTCTLLAVALISIAAVRGACQLGQLVCQGEDQFGICNFNNSVIFTSVALGTKCVCSGGDDSCRIIAINGGGSLQPPQPSQHSNSTGAASTLTQQSLQSPTPSAGPSSTSSAQSLASTSSQTCASSPSHTTAITPSSGSGCSTNSAGTYIQVYTGTGAPSSGWPSQSQWLTFDSLWHLNSQTLLPSSCSSSWSKPDNSPAEIADMQSVIEAVSQSSGVDARFIFAVMMQESIGCVHVHTTNNGVTNPGLMQSHNGQHSCETLNPCPKEQIRGMIEDGVNGTSDGPGLAQLLKDAGGGNDAQTYYRAARMYNSGRVDASGILEKGGSTHCYVSDVANRLLGWVSGPSGCHL</sequence>
<evidence type="ECO:0000256" key="2">
    <source>
        <dbReference type="SAM" id="SignalP"/>
    </source>
</evidence>
<keyword evidence="2" id="KW-0732">Signal</keyword>
<reference evidence="3 4" key="1">
    <citation type="journal article" date="2017" name="BMC Genomics">
        <title>Chromosome level assembly and secondary metabolite potential of the parasitic fungus Cordyceps militaris.</title>
        <authorList>
            <person name="Kramer G.J."/>
            <person name="Nodwell J.R."/>
        </authorList>
    </citation>
    <scope>NUCLEOTIDE SEQUENCE [LARGE SCALE GENOMIC DNA]</scope>
    <source>
        <strain evidence="3 4">ATCC 34164</strain>
    </source>
</reference>